<dbReference type="InterPro" id="IPR020845">
    <property type="entry name" value="AMP-binding_CS"/>
</dbReference>
<keyword evidence="2 4" id="KW-1133">Transmembrane helix</keyword>
<reference evidence="6" key="1">
    <citation type="journal article" date="2022" name="Front. Microbiol.">
        <title>New perspectives on an old grouping: The genomic and phenotypic variability of Oxalobacter formigenes and the implications for calcium oxalate stone prevention.</title>
        <authorList>
            <person name="Chmiel J.A."/>
            <person name="Carr C."/>
            <person name="Stuivenberg G.A."/>
            <person name="Venema R."/>
            <person name="Chanyi R.M."/>
            <person name="Al K.F."/>
            <person name="Giguere D."/>
            <person name="Say H."/>
            <person name="Akouris P.P."/>
            <person name="Dominguez Romero S.A."/>
            <person name="Kwong A."/>
            <person name="Tai V."/>
            <person name="Koval S.F."/>
            <person name="Razvi H."/>
            <person name="Bjazevic J."/>
            <person name="Burton J.P."/>
        </authorList>
    </citation>
    <scope>NUCLEOTIDE SEQUENCE</scope>
    <source>
        <strain evidence="6">WoOx3</strain>
    </source>
</reference>
<keyword evidence="3 4" id="KW-0472">Membrane</keyword>
<feature type="transmembrane region" description="Helical" evidence="4">
    <location>
        <begin position="183"/>
        <end position="206"/>
    </location>
</feature>
<proteinExistence type="predicted"/>
<dbReference type="Pfam" id="PF00550">
    <property type="entry name" value="PP-binding"/>
    <property type="match status" value="1"/>
</dbReference>
<feature type="transmembrane region" description="Helical" evidence="4">
    <location>
        <begin position="272"/>
        <end position="294"/>
    </location>
</feature>
<keyword evidence="1 4" id="KW-0812">Transmembrane</keyword>
<protein>
    <submittedName>
        <fullName evidence="6">MFS transporter</fullName>
    </submittedName>
</protein>
<dbReference type="KEGG" id="ovb:NB640_00420"/>
<accession>A0A9E9LZN5</accession>
<evidence type="ECO:0000256" key="4">
    <source>
        <dbReference type="SAM" id="Phobius"/>
    </source>
</evidence>
<evidence type="ECO:0000313" key="7">
    <source>
        <dbReference type="Proteomes" id="UP001156215"/>
    </source>
</evidence>
<dbReference type="Pfam" id="PF07690">
    <property type="entry name" value="MFS_1"/>
    <property type="match status" value="1"/>
</dbReference>
<dbReference type="RefSeq" id="WP_269309175.1">
    <property type="nucleotide sequence ID" value="NZ_CP098242.1"/>
</dbReference>
<dbReference type="InterPro" id="IPR042099">
    <property type="entry name" value="ANL_N_sf"/>
</dbReference>
<dbReference type="Pfam" id="PF00501">
    <property type="entry name" value="AMP-binding"/>
    <property type="match status" value="1"/>
</dbReference>
<dbReference type="CDD" id="cd06173">
    <property type="entry name" value="MFS_MefA_like"/>
    <property type="match status" value="1"/>
</dbReference>
<feature type="transmembrane region" description="Helical" evidence="4">
    <location>
        <begin position="409"/>
        <end position="426"/>
    </location>
</feature>
<feature type="transmembrane region" description="Helical" evidence="4">
    <location>
        <begin position="375"/>
        <end position="397"/>
    </location>
</feature>
<feature type="transmembrane region" description="Helical" evidence="4">
    <location>
        <begin position="38"/>
        <end position="69"/>
    </location>
</feature>
<feature type="transmembrane region" description="Helical" evidence="4">
    <location>
        <begin position="148"/>
        <end position="171"/>
    </location>
</feature>
<organism evidence="6 7">
    <name type="scientific">Oxalobacter vibrioformis</name>
    <dbReference type="NCBI Taxonomy" id="933080"/>
    <lineage>
        <taxon>Bacteria</taxon>
        <taxon>Pseudomonadati</taxon>
        <taxon>Pseudomonadota</taxon>
        <taxon>Betaproteobacteria</taxon>
        <taxon>Burkholderiales</taxon>
        <taxon>Oxalobacteraceae</taxon>
        <taxon>Oxalobacter</taxon>
    </lineage>
</organism>
<dbReference type="Gene3D" id="1.20.1250.20">
    <property type="entry name" value="MFS general substrate transporter like domains"/>
    <property type="match status" value="1"/>
</dbReference>
<dbReference type="PANTHER" id="PTHR43767">
    <property type="entry name" value="LONG-CHAIN-FATTY-ACID--COA LIGASE"/>
    <property type="match status" value="1"/>
</dbReference>
<feature type="transmembrane region" description="Helical" evidence="4">
    <location>
        <begin position="332"/>
        <end position="354"/>
    </location>
</feature>
<dbReference type="InterPro" id="IPR009081">
    <property type="entry name" value="PP-bd_ACP"/>
</dbReference>
<dbReference type="Gene3D" id="3.30.300.30">
    <property type="match status" value="1"/>
</dbReference>
<evidence type="ECO:0000313" key="6">
    <source>
        <dbReference type="EMBL" id="WAW10173.1"/>
    </source>
</evidence>
<evidence type="ECO:0000259" key="5">
    <source>
        <dbReference type="PROSITE" id="PS50075"/>
    </source>
</evidence>
<dbReference type="InterPro" id="IPR036736">
    <property type="entry name" value="ACP-like_sf"/>
</dbReference>
<feature type="domain" description="Carrier" evidence="5">
    <location>
        <begin position="698"/>
        <end position="776"/>
    </location>
</feature>
<feature type="transmembrane region" description="Helical" evidence="4">
    <location>
        <begin position="306"/>
        <end position="326"/>
    </location>
</feature>
<dbReference type="EMBL" id="CP098242">
    <property type="protein sequence ID" value="WAW10173.1"/>
    <property type="molecule type" value="Genomic_DNA"/>
</dbReference>
<evidence type="ECO:0000256" key="1">
    <source>
        <dbReference type="ARBA" id="ARBA00022692"/>
    </source>
</evidence>
<dbReference type="Proteomes" id="UP001156215">
    <property type="component" value="Chromosome"/>
</dbReference>
<dbReference type="InterPro" id="IPR045851">
    <property type="entry name" value="AMP-bd_C_sf"/>
</dbReference>
<dbReference type="InterPro" id="IPR036259">
    <property type="entry name" value="MFS_trans_sf"/>
</dbReference>
<sequence>MTRSAYAEIPTDSRKTLFSMGSCYAMGTFNDNFFKQAALLLAATAGIGYVQGVATILFALPFVICSAWAGWLADRRPKNTLVILSKCVELGAMLLGVLALVYTSWFGMVLVIFLMGLQSTFFSPALNGAIPENFSAEEVPRVNALMKLATTVTILLGIALGGIFLDVPAIFPEKWIPEGDFGAGRVAVGVVGVLMAVAGILAAFGIRKSRPTAVSDEPFPLLGPADSVRHAVEYKREDPSLFLALAGEAFFYALSSFVLLCINNLGVRQLGLGVMATSMLAVSLSIGICIGAIVAGRHQATIWRRYLFPAGTGMVAGILFSSLVVFLPAYPFLLTGFLLVVYLLTGICAGMYLIPLVSTIQIRPADTEKGKVLGVSNFASFSGIILSGFFFALFDWVHELTGGAKPSTQLVWCGLAGLVFMFWAYRRLRVLFPFERYSPLGTFLRLVLALRYRITTTGLDTLDIRGPVLFLPNHPGLIDPFIVYSQLAGYSPRPLVDERQMAGLHGKMVARLLDAVLIPDMMKDGAKAVSETQRGIHVILDSLKAGDHVLMYPSGRVYHSSRENIGGNSGAWSLIQQAPDIQVVLVRTSGVWGSSFSYGATGKAPNFIRSLLQGILTVLGNVFLFAPRRRVHVDFIEAKGLAGVTDRRELNRYLEDFYNETERPAVQVPRWFWQGSKPVELPEYVVHKNVADTRDVNPDIRETVYRILRETAGLPENHPVYDSMSLSNDLGLDSLMLMEVSIGIEDAFQHSVPSLEMLNTVADCLLAASGQLGADELLPPAPDAWFLPPSAVPLELPTDLSCIVSAFFRQLKHNPKDPLLAERSGLKSRQQVFLGALIIAERFKALPGERLGIMVPSVPAAVVVWLAALLAGKTPVFFNWTVGEVNLKHCIDLTAVSHIVSVSPLMDRLERQGMPMESLSVEWVALDKMAASFSLVDKVRGVIKSRMMKDVRHFPVPQTAAVLFTSGSESFPKAVPLTHENLLTNAVDIIRVLNLASDDTVLAMLPPFHSFGLMVGLVIPMATGIKAVFHANPTEPALLNGLIRDFRVSLLAMPPTFMHALLEQAKDSDRLASVKYAFVGAEKCPEHVYQAFAEQCPSASLCEGYGITECAPAVSVNRPGDVHPGTIGPLLPSVTGVIVREDEGVIGGRAATGETGMLLVRGPSIFHGYIGDAPSPFVEFEGESWYRTGDLVSMDAAGRLTFQGRLKRFVKVGGEMISLPQIENVLLQAYGHHPDAPEEGVALAVEATREEEGTQIVLFTPLDLTLVEVNATLRSAGLSLLYAVKRIEKTDAIPLLGSGKTDYRALKARLSV</sequence>
<dbReference type="PANTHER" id="PTHR43767:SF1">
    <property type="entry name" value="NONRIBOSOMAL PEPTIDE SYNTHASE PES1 (EUROFUNG)-RELATED"/>
    <property type="match status" value="1"/>
</dbReference>
<dbReference type="SUPFAM" id="SSF56801">
    <property type="entry name" value="Acetyl-CoA synthetase-like"/>
    <property type="match status" value="1"/>
</dbReference>
<dbReference type="GO" id="GO:0016878">
    <property type="term" value="F:acid-thiol ligase activity"/>
    <property type="evidence" value="ECO:0007669"/>
    <property type="project" value="UniProtKB-ARBA"/>
</dbReference>
<keyword evidence="7" id="KW-1185">Reference proteome</keyword>
<dbReference type="InterPro" id="IPR000873">
    <property type="entry name" value="AMP-dep_synth/lig_dom"/>
</dbReference>
<dbReference type="PROSITE" id="PS50075">
    <property type="entry name" value="CARRIER"/>
    <property type="match status" value="1"/>
</dbReference>
<dbReference type="Gene3D" id="3.40.50.12780">
    <property type="entry name" value="N-terminal domain of ligase-like"/>
    <property type="match status" value="1"/>
</dbReference>
<dbReference type="SUPFAM" id="SSF69593">
    <property type="entry name" value="Glycerol-3-phosphate (1)-acyltransferase"/>
    <property type="match status" value="1"/>
</dbReference>
<dbReference type="InterPro" id="IPR050237">
    <property type="entry name" value="ATP-dep_AMP-bd_enzyme"/>
</dbReference>
<dbReference type="PROSITE" id="PS00455">
    <property type="entry name" value="AMP_BINDING"/>
    <property type="match status" value="1"/>
</dbReference>
<feature type="transmembrane region" description="Helical" evidence="4">
    <location>
        <begin position="241"/>
        <end position="266"/>
    </location>
</feature>
<dbReference type="InterPro" id="IPR011701">
    <property type="entry name" value="MFS"/>
</dbReference>
<evidence type="ECO:0000256" key="3">
    <source>
        <dbReference type="ARBA" id="ARBA00023136"/>
    </source>
</evidence>
<dbReference type="GO" id="GO:0022857">
    <property type="term" value="F:transmembrane transporter activity"/>
    <property type="evidence" value="ECO:0007669"/>
    <property type="project" value="InterPro"/>
</dbReference>
<dbReference type="SUPFAM" id="SSF103473">
    <property type="entry name" value="MFS general substrate transporter"/>
    <property type="match status" value="1"/>
</dbReference>
<evidence type="ECO:0000256" key="2">
    <source>
        <dbReference type="ARBA" id="ARBA00022989"/>
    </source>
</evidence>
<dbReference type="SUPFAM" id="SSF47336">
    <property type="entry name" value="ACP-like"/>
    <property type="match status" value="1"/>
</dbReference>
<name>A0A9E9LZN5_9BURK</name>
<gene>
    <name evidence="6" type="ORF">NB640_00420</name>
</gene>
<dbReference type="Gene3D" id="1.10.1200.10">
    <property type="entry name" value="ACP-like"/>
    <property type="match status" value="1"/>
</dbReference>